<gene>
    <name evidence="2" type="ORF">FYJ60_10920</name>
</gene>
<dbReference type="SUPFAM" id="SSF52218">
    <property type="entry name" value="Flavoproteins"/>
    <property type="match status" value="1"/>
</dbReference>
<dbReference type="InterPro" id="IPR008254">
    <property type="entry name" value="Flavodoxin/NO_synth"/>
</dbReference>
<feature type="domain" description="Flavodoxin-like" evidence="1">
    <location>
        <begin position="10"/>
        <end position="165"/>
    </location>
</feature>
<evidence type="ECO:0000313" key="3">
    <source>
        <dbReference type="Proteomes" id="UP000466864"/>
    </source>
</evidence>
<dbReference type="GO" id="GO:0010181">
    <property type="term" value="F:FMN binding"/>
    <property type="evidence" value="ECO:0007669"/>
    <property type="project" value="InterPro"/>
</dbReference>
<dbReference type="RefSeq" id="WP_154458723.1">
    <property type="nucleotide sequence ID" value="NZ_VUMV01000009.1"/>
</dbReference>
<evidence type="ECO:0000313" key="2">
    <source>
        <dbReference type="EMBL" id="MST82819.1"/>
    </source>
</evidence>
<evidence type="ECO:0000259" key="1">
    <source>
        <dbReference type="Pfam" id="PF12641"/>
    </source>
</evidence>
<organism evidence="2 3">
    <name type="scientific">Bilifractor porci</name>
    <dbReference type="NCBI Taxonomy" id="2606636"/>
    <lineage>
        <taxon>Bacteria</taxon>
        <taxon>Bacillati</taxon>
        <taxon>Bacillota</taxon>
        <taxon>Clostridia</taxon>
        <taxon>Lachnospirales</taxon>
        <taxon>Lachnospiraceae</taxon>
        <taxon>Bilifractor</taxon>
    </lineage>
</organism>
<dbReference type="GO" id="GO:0016651">
    <property type="term" value="F:oxidoreductase activity, acting on NAD(P)H"/>
    <property type="evidence" value="ECO:0007669"/>
    <property type="project" value="UniProtKB-ARBA"/>
</dbReference>
<protein>
    <recommendedName>
        <fullName evidence="1">Flavodoxin-like domain-containing protein</fullName>
    </recommendedName>
</protein>
<dbReference type="Pfam" id="PF12641">
    <property type="entry name" value="Flavodoxin_3"/>
    <property type="match status" value="1"/>
</dbReference>
<reference evidence="2 3" key="1">
    <citation type="submission" date="2019-08" db="EMBL/GenBank/DDBJ databases">
        <title>In-depth cultivation of the pig gut microbiome towards novel bacterial diversity and tailored functional studies.</title>
        <authorList>
            <person name="Wylensek D."/>
            <person name="Hitch T.C.A."/>
            <person name="Clavel T."/>
        </authorList>
    </citation>
    <scope>NUCLEOTIDE SEQUENCE [LARGE SCALE GENOMIC DNA]</scope>
    <source>
        <strain evidence="2 3">Oil+RF-744-WCA-WT-13</strain>
    </source>
</reference>
<dbReference type="InterPro" id="IPR029039">
    <property type="entry name" value="Flavoprotein-like_sf"/>
</dbReference>
<dbReference type="EMBL" id="VUMV01000009">
    <property type="protein sequence ID" value="MST82819.1"/>
    <property type="molecule type" value="Genomic_DNA"/>
</dbReference>
<dbReference type="Gene3D" id="3.40.50.360">
    <property type="match status" value="1"/>
</dbReference>
<keyword evidence="3" id="KW-1185">Reference proteome</keyword>
<accession>A0A7X2P9S4</accession>
<sequence>MKSERTAALLVASVTGNTQKVADALQGELERQGWNVLHLVNRERFEKTVEADLYLVGFWCRKSSMDDSSRRLVNQYQGKPMLVFGTMGNYPTGDYADLVRGNVQEIVNARNCCRGVFLCQGKIREERTEARRKLSPEEPHYLDDEGYRRHLESRRHPNEEDLQNAVGWLKERLTA</sequence>
<comment type="caution">
    <text evidence="2">The sequence shown here is derived from an EMBL/GenBank/DDBJ whole genome shotgun (WGS) entry which is preliminary data.</text>
</comment>
<dbReference type="Proteomes" id="UP000466864">
    <property type="component" value="Unassembled WGS sequence"/>
</dbReference>
<proteinExistence type="predicted"/>
<name>A0A7X2P9S4_9FIRM</name>
<dbReference type="AlphaFoldDB" id="A0A7X2P9S4"/>